<evidence type="ECO:0000313" key="3">
    <source>
        <dbReference type="Proteomes" id="UP000223749"/>
    </source>
</evidence>
<name>A0A2D1U1X1_9SPHI</name>
<dbReference type="PANTHER" id="PTHR37314:SF4">
    <property type="entry name" value="UPF0700 TRANSMEMBRANE PROTEIN YOAK"/>
    <property type="match status" value="1"/>
</dbReference>
<feature type="transmembrane region" description="Helical" evidence="1">
    <location>
        <begin position="124"/>
        <end position="148"/>
    </location>
</feature>
<keyword evidence="3" id="KW-1185">Reference proteome</keyword>
<dbReference type="Pfam" id="PF06912">
    <property type="entry name" value="DUF1275"/>
    <property type="match status" value="1"/>
</dbReference>
<evidence type="ECO:0008006" key="4">
    <source>
        <dbReference type="Google" id="ProtNLM"/>
    </source>
</evidence>
<dbReference type="InterPro" id="IPR010699">
    <property type="entry name" value="DUF1275"/>
</dbReference>
<proteinExistence type="predicted"/>
<reference evidence="2 3" key="1">
    <citation type="submission" date="2017-10" db="EMBL/GenBank/DDBJ databases">
        <title>Whole genome of Pedobacter ginsengisoli T01R-27 isolated from tomato rhizosphere.</title>
        <authorList>
            <person name="Weon H.-Y."/>
            <person name="Lee S.A."/>
            <person name="Sang M.K."/>
            <person name="Song J."/>
        </authorList>
    </citation>
    <scope>NUCLEOTIDE SEQUENCE [LARGE SCALE GENOMIC DNA]</scope>
    <source>
        <strain evidence="2 3">T01R-27</strain>
    </source>
</reference>
<dbReference type="KEGG" id="pgs:CPT03_03555"/>
<sequence length="239" mass="26643">MLRHTGQKRSFSHNLRLAILLGLNAGFINGAGFMAFRILTTNVTGHAALFAVNLAETHFREAGIVALWLLLFLTGAFVSGICIEIVGREKPSAYVLPIGVILLILTIVIIYGHGYNGSLHQTEYLAGSLLFAMGMQNALVSVISGSVVRTTHLTGMFTDLGTDLSTVVIRREQSTVRLKRLILLRIVVISTFLFGGVMGTFLFLRVQFNAFLFPVLLLVMVLLYDYFRFQLLRLMRRYK</sequence>
<organism evidence="2 3">
    <name type="scientific">Pedobacter ginsengisoli</name>
    <dbReference type="NCBI Taxonomy" id="363852"/>
    <lineage>
        <taxon>Bacteria</taxon>
        <taxon>Pseudomonadati</taxon>
        <taxon>Bacteroidota</taxon>
        <taxon>Sphingobacteriia</taxon>
        <taxon>Sphingobacteriales</taxon>
        <taxon>Sphingobacteriaceae</taxon>
        <taxon>Pedobacter</taxon>
    </lineage>
</organism>
<dbReference type="RefSeq" id="WP_099437554.1">
    <property type="nucleotide sequence ID" value="NZ_CP024091.1"/>
</dbReference>
<evidence type="ECO:0000313" key="2">
    <source>
        <dbReference type="EMBL" id="ATP55607.1"/>
    </source>
</evidence>
<feature type="transmembrane region" description="Helical" evidence="1">
    <location>
        <begin position="181"/>
        <end position="204"/>
    </location>
</feature>
<feature type="transmembrane region" description="Helical" evidence="1">
    <location>
        <begin position="210"/>
        <end position="227"/>
    </location>
</feature>
<gene>
    <name evidence="2" type="ORF">CPT03_03555</name>
</gene>
<dbReference type="EMBL" id="CP024091">
    <property type="protein sequence ID" value="ATP55607.1"/>
    <property type="molecule type" value="Genomic_DNA"/>
</dbReference>
<feature type="transmembrane region" description="Helical" evidence="1">
    <location>
        <begin position="17"/>
        <end position="39"/>
    </location>
</feature>
<keyword evidence="1" id="KW-1133">Transmembrane helix</keyword>
<keyword evidence="1" id="KW-0472">Membrane</keyword>
<feature type="transmembrane region" description="Helical" evidence="1">
    <location>
        <begin position="64"/>
        <end position="86"/>
    </location>
</feature>
<dbReference type="PANTHER" id="PTHR37314">
    <property type="entry name" value="SLR0142 PROTEIN"/>
    <property type="match status" value="1"/>
</dbReference>
<evidence type="ECO:0000256" key="1">
    <source>
        <dbReference type="SAM" id="Phobius"/>
    </source>
</evidence>
<protein>
    <recommendedName>
        <fullName evidence="4">DUF1275 family protein</fullName>
    </recommendedName>
</protein>
<accession>A0A2D1U1X1</accession>
<dbReference type="Proteomes" id="UP000223749">
    <property type="component" value="Chromosome"/>
</dbReference>
<keyword evidence="1" id="KW-0812">Transmembrane</keyword>
<dbReference type="AlphaFoldDB" id="A0A2D1U1X1"/>
<feature type="transmembrane region" description="Helical" evidence="1">
    <location>
        <begin position="93"/>
        <end position="112"/>
    </location>
</feature>
<dbReference type="OrthoDB" id="270162at2"/>